<accession>A0A1Y2IQN0</accession>
<evidence type="ECO:0000256" key="1">
    <source>
        <dbReference type="ARBA" id="ARBA00004141"/>
    </source>
</evidence>
<evidence type="ECO:0000256" key="3">
    <source>
        <dbReference type="ARBA" id="ARBA00022989"/>
    </source>
</evidence>
<reference evidence="7 8" key="1">
    <citation type="journal article" date="2015" name="Biotechnol. Biofuels">
        <title>Enhanced degradation of softwood versus hardwood by the white-rot fungus Pycnoporus coccineus.</title>
        <authorList>
            <person name="Couturier M."/>
            <person name="Navarro D."/>
            <person name="Chevret D."/>
            <person name="Henrissat B."/>
            <person name="Piumi F."/>
            <person name="Ruiz-Duenas F.J."/>
            <person name="Martinez A.T."/>
            <person name="Grigoriev I.V."/>
            <person name="Riley R."/>
            <person name="Lipzen A."/>
            <person name="Berrin J.G."/>
            <person name="Master E.R."/>
            <person name="Rosso M.N."/>
        </authorList>
    </citation>
    <scope>NUCLEOTIDE SEQUENCE [LARGE SCALE GENOMIC DNA]</scope>
    <source>
        <strain evidence="7 8">BRFM310</strain>
    </source>
</reference>
<dbReference type="EMBL" id="KZ084100">
    <property type="protein sequence ID" value="OSD03440.1"/>
    <property type="molecule type" value="Genomic_DNA"/>
</dbReference>
<protein>
    <submittedName>
        <fullName evidence="7">Uncharacterized protein</fullName>
    </submittedName>
</protein>
<feature type="compositionally biased region" description="Polar residues" evidence="5">
    <location>
        <begin position="26"/>
        <end position="37"/>
    </location>
</feature>
<evidence type="ECO:0000313" key="8">
    <source>
        <dbReference type="Proteomes" id="UP000193067"/>
    </source>
</evidence>
<proteinExistence type="predicted"/>
<evidence type="ECO:0000256" key="5">
    <source>
        <dbReference type="SAM" id="MobiDB-lite"/>
    </source>
</evidence>
<keyword evidence="3 6" id="KW-1133">Transmembrane helix</keyword>
<evidence type="ECO:0000256" key="2">
    <source>
        <dbReference type="ARBA" id="ARBA00022692"/>
    </source>
</evidence>
<keyword evidence="2 6" id="KW-0812">Transmembrane</keyword>
<dbReference type="OrthoDB" id="5546837at2759"/>
<name>A0A1Y2IQN0_TRAC3</name>
<gene>
    <name evidence="7" type="ORF">PYCCODRAFT_1466824</name>
</gene>
<feature type="region of interest" description="Disordered" evidence="5">
    <location>
        <begin position="1"/>
        <end position="37"/>
    </location>
</feature>
<keyword evidence="8" id="KW-1185">Reference proteome</keyword>
<feature type="transmembrane region" description="Helical" evidence="6">
    <location>
        <begin position="145"/>
        <end position="163"/>
    </location>
</feature>
<comment type="subcellular location">
    <subcellularLocation>
        <location evidence="1">Membrane</location>
        <topology evidence="1">Multi-pass membrane protein</topology>
    </subcellularLocation>
</comment>
<sequence>MNSTNPSHFASFAAYTPPPDDPSYAAPTSSKGTNTSRAWFPSQQQSVSYQSGGIPTFNTSQAGGLGAVEDAESHNATNLWETRYGFRVDLLAAFAYLLGPISALFLLIIETHNDFVRFHAYQSALLTTPLVILRMLASLLQFPPFLRTVLTLVLVIPSFYMSWQAFVDASRNGLVRFQIPFIGPLAERWVYEE</sequence>
<dbReference type="AlphaFoldDB" id="A0A1Y2IQN0"/>
<feature type="transmembrane region" description="Helical" evidence="6">
    <location>
        <begin position="90"/>
        <end position="109"/>
    </location>
</feature>
<evidence type="ECO:0000313" key="7">
    <source>
        <dbReference type="EMBL" id="OSD03440.1"/>
    </source>
</evidence>
<dbReference type="GO" id="GO:0016020">
    <property type="term" value="C:membrane"/>
    <property type="evidence" value="ECO:0007669"/>
    <property type="project" value="UniProtKB-SubCell"/>
</dbReference>
<organism evidence="7 8">
    <name type="scientific">Trametes coccinea (strain BRFM310)</name>
    <name type="common">Pycnoporus coccineus</name>
    <dbReference type="NCBI Taxonomy" id="1353009"/>
    <lineage>
        <taxon>Eukaryota</taxon>
        <taxon>Fungi</taxon>
        <taxon>Dikarya</taxon>
        <taxon>Basidiomycota</taxon>
        <taxon>Agaricomycotina</taxon>
        <taxon>Agaricomycetes</taxon>
        <taxon>Polyporales</taxon>
        <taxon>Polyporaceae</taxon>
        <taxon>Trametes</taxon>
    </lineage>
</organism>
<evidence type="ECO:0000256" key="6">
    <source>
        <dbReference type="SAM" id="Phobius"/>
    </source>
</evidence>
<keyword evidence="4 6" id="KW-0472">Membrane</keyword>
<dbReference type="PANTHER" id="PTHR36460">
    <property type="entry name" value="UPF0132 DOMAIN PROTEIN (AFU_ORTHOLOGUE AFUA_3G10255)"/>
    <property type="match status" value="1"/>
</dbReference>
<dbReference type="Proteomes" id="UP000193067">
    <property type="component" value="Unassembled WGS sequence"/>
</dbReference>
<dbReference type="PANTHER" id="PTHR36460:SF1">
    <property type="entry name" value="UPF0132 DOMAIN PROTEIN (AFU_ORTHOLOGUE AFUA_3G10255)"/>
    <property type="match status" value="1"/>
</dbReference>
<dbReference type="STRING" id="1353009.A0A1Y2IQN0"/>
<evidence type="ECO:0000256" key="4">
    <source>
        <dbReference type="ARBA" id="ARBA00023136"/>
    </source>
</evidence>